<keyword evidence="2" id="KW-1185">Reference proteome</keyword>
<reference evidence="2" key="1">
    <citation type="journal article" date="2022" name="Mol. Ecol. Resour.">
        <title>The genomes of chicory, endive, great burdock and yacon provide insights into Asteraceae palaeo-polyploidization history and plant inulin production.</title>
        <authorList>
            <person name="Fan W."/>
            <person name="Wang S."/>
            <person name="Wang H."/>
            <person name="Wang A."/>
            <person name="Jiang F."/>
            <person name="Liu H."/>
            <person name="Zhao H."/>
            <person name="Xu D."/>
            <person name="Zhang Y."/>
        </authorList>
    </citation>
    <scope>NUCLEOTIDE SEQUENCE [LARGE SCALE GENOMIC DNA]</scope>
    <source>
        <strain evidence="2">cv. Niubang</strain>
    </source>
</reference>
<accession>A0ACB9EIV1</accession>
<proteinExistence type="predicted"/>
<protein>
    <submittedName>
        <fullName evidence="1">Uncharacterized protein</fullName>
    </submittedName>
</protein>
<evidence type="ECO:0000313" key="1">
    <source>
        <dbReference type="EMBL" id="KAI3758508.1"/>
    </source>
</evidence>
<dbReference type="EMBL" id="CM042048">
    <property type="protein sequence ID" value="KAI3758508.1"/>
    <property type="molecule type" value="Genomic_DNA"/>
</dbReference>
<sequence>MRIRTADGDDDNEVSQFFEKLSEKMDLQGIAEATGVCLGAVVCVAAFAWFSSARNRVGQGFSIGCNTFIDSLIDQVIDGLFYETDLSDWTDDS</sequence>
<organism evidence="1 2">
    <name type="scientific">Arctium lappa</name>
    <name type="common">Greater burdock</name>
    <name type="synonym">Lappa major</name>
    <dbReference type="NCBI Taxonomy" id="4217"/>
    <lineage>
        <taxon>Eukaryota</taxon>
        <taxon>Viridiplantae</taxon>
        <taxon>Streptophyta</taxon>
        <taxon>Embryophyta</taxon>
        <taxon>Tracheophyta</taxon>
        <taxon>Spermatophyta</taxon>
        <taxon>Magnoliopsida</taxon>
        <taxon>eudicotyledons</taxon>
        <taxon>Gunneridae</taxon>
        <taxon>Pentapetalae</taxon>
        <taxon>asterids</taxon>
        <taxon>campanulids</taxon>
        <taxon>Asterales</taxon>
        <taxon>Asteraceae</taxon>
        <taxon>Carduoideae</taxon>
        <taxon>Cardueae</taxon>
        <taxon>Arctiinae</taxon>
        <taxon>Arctium</taxon>
    </lineage>
</organism>
<reference evidence="1 2" key="2">
    <citation type="journal article" date="2022" name="Mol. Ecol. Resour.">
        <title>The genomes of chicory, endive, great burdock and yacon provide insights into Asteraceae paleo-polyploidization history and plant inulin production.</title>
        <authorList>
            <person name="Fan W."/>
            <person name="Wang S."/>
            <person name="Wang H."/>
            <person name="Wang A."/>
            <person name="Jiang F."/>
            <person name="Liu H."/>
            <person name="Zhao H."/>
            <person name="Xu D."/>
            <person name="Zhang Y."/>
        </authorList>
    </citation>
    <scope>NUCLEOTIDE SEQUENCE [LARGE SCALE GENOMIC DNA]</scope>
    <source>
        <strain evidence="2">cv. Niubang</strain>
    </source>
</reference>
<dbReference type="Proteomes" id="UP001055879">
    <property type="component" value="Linkage Group LG02"/>
</dbReference>
<evidence type="ECO:0000313" key="2">
    <source>
        <dbReference type="Proteomes" id="UP001055879"/>
    </source>
</evidence>
<gene>
    <name evidence="1" type="ORF">L6452_06073</name>
</gene>
<comment type="caution">
    <text evidence="1">The sequence shown here is derived from an EMBL/GenBank/DDBJ whole genome shotgun (WGS) entry which is preliminary data.</text>
</comment>
<name>A0ACB9EIV1_ARCLA</name>